<proteinExistence type="predicted"/>
<dbReference type="Proteomes" id="UP001162164">
    <property type="component" value="Unassembled WGS sequence"/>
</dbReference>
<name>A0ABQ9K0A5_9CUCU</name>
<keyword evidence="2" id="KW-1185">Reference proteome</keyword>
<gene>
    <name evidence="1" type="ORF">NQ317_006096</name>
</gene>
<reference evidence="1" key="1">
    <citation type="journal article" date="2023" name="Insect Mol. Biol.">
        <title>Genome sequencing provides insights into the evolution of gene families encoding plant cell wall-degrading enzymes in longhorned beetles.</title>
        <authorList>
            <person name="Shin N.R."/>
            <person name="Okamura Y."/>
            <person name="Kirsch R."/>
            <person name="Pauchet Y."/>
        </authorList>
    </citation>
    <scope>NUCLEOTIDE SEQUENCE</scope>
    <source>
        <strain evidence="1">MMC_N1</strain>
    </source>
</reference>
<dbReference type="EMBL" id="JAPWTJ010000062">
    <property type="protein sequence ID" value="KAJ8983764.1"/>
    <property type="molecule type" value="Genomic_DNA"/>
</dbReference>
<comment type="caution">
    <text evidence="1">The sequence shown here is derived from an EMBL/GenBank/DDBJ whole genome shotgun (WGS) entry which is preliminary data.</text>
</comment>
<evidence type="ECO:0000313" key="1">
    <source>
        <dbReference type="EMBL" id="KAJ8983764.1"/>
    </source>
</evidence>
<accession>A0ABQ9K0A5</accession>
<sequence>MKTLDIKPKHNKYRSSWHMWNLSVVILEIRNVKLVNAMARLSQREHIELLMMIGYGGRLSTHQEACDVFNDTYPEEQISRFTVRLVARYDKTPSVADLPRSGRLSTSQIKCQIKYSPRKCGKPAFFSTRHLAFDHNMSQTSVIHLLKKEEYHPYKVQLIHELNEDGSQSALRVL</sequence>
<protein>
    <submittedName>
        <fullName evidence="1">Uncharacterized protein</fullName>
    </submittedName>
</protein>
<evidence type="ECO:0000313" key="2">
    <source>
        <dbReference type="Proteomes" id="UP001162164"/>
    </source>
</evidence>
<organism evidence="1 2">
    <name type="scientific">Molorchus minor</name>
    <dbReference type="NCBI Taxonomy" id="1323400"/>
    <lineage>
        <taxon>Eukaryota</taxon>
        <taxon>Metazoa</taxon>
        <taxon>Ecdysozoa</taxon>
        <taxon>Arthropoda</taxon>
        <taxon>Hexapoda</taxon>
        <taxon>Insecta</taxon>
        <taxon>Pterygota</taxon>
        <taxon>Neoptera</taxon>
        <taxon>Endopterygota</taxon>
        <taxon>Coleoptera</taxon>
        <taxon>Polyphaga</taxon>
        <taxon>Cucujiformia</taxon>
        <taxon>Chrysomeloidea</taxon>
        <taxon>Cerambycidae</taxon>
        <taxon>Lamiinae</taxon>
        <taxon>Monochamini</taxon>
        <taxon>Molorchus</taxon>
    </lineage>
</organism>